<evidence type="ECO:0000256" key="2">
    <source>
        <dbReference type="ARBA" id="ARBA00022484"/>
    </source>
</evidence>
<reference evidence="10" key="2">
    <citation type="journal article" date="2022" name="Nat. Microbiol.">
        <title>RNA viromes from terrestrial sites across China expand environmental viral diversity.</title>
        <authorList>
            <person name="Chiapello M."/>
            <person name="Rodriguez-Romero J."/>
            <person name="Ayllon M.A."/>
            <person name="Turina M."/>
        </authorList>
    </citation>
    <scope>NUCLEOTIDE SEQUENCE</scope>
    <source>
        <strain evidence="10">161-k141_185530</strain>
    </source>
</reference>
<dbReference type="EC" id="2.7.7.48" evidence="1"/>
<organism evidence="10 11">
    <name type="scientific">Leviviridae sp</name>
    <dbReference type="NCBI Taxonomy" id="2027243"/>
    <lineage>
        <taxon>Viruses</taxon>
        <taxon>Riboviria</taxon>
        <taxon>Orthornavirae</taxon>
        <taxon>Lenarviricota</taxon>
        <taxon>Leviviricetes</taxon>
        <taxon>Norzivirales</taxon>
        <taxon>Fiersviridae</taxon>
    </lineage>
</organism>
<feature type="domain" description="RdRp catalytic" evidence="9">
    <location>
        <begin position="344"/>
        <end position="492"/>
    </location>
</feature>
<evidence type="ECO:0000256" key="6">
    <source>
        <dbReference type="ARBA" id="ARBA00022953"/>
    </source>
</evidence>
<keyword evidence="4" id="KW-0548">Nucleotidyltransferase</keyword>
<evidence type="ECO:0000259" key="9">
    <source>
        <dbReference type="PROSITE" id="PS50522"/>
    </source>
</evidence>
<keyword evidence="11" id="KW-1185">Reference proteome</keyword>
<dbReference type="SUPFAM" id="SSF56672">
    <property type="entry name" value="DNA/RNA polymerases"/>
    <property type="match status" value="1"/>
</dbReference>
<dbReference type="Proteomes" id="UP001059690">
    <property type="component" value="Segment"/>
</dbReference>
<dbReference type="Pfam" id="PF03431">
    <property type="entry name" value="RNA_replicase_B"/>
    <property type="match status" value="1"/>
</dbReference>
<evidence type="ECO:0000313" key="11">
    <source>
        <dbReference type="Proteomes" id="UP001059690"/>
    </source>
</evidence>
<name>A0ABY3SS90_9VIRU</name>
<dbReference type="EMBL" id="MZ679572">
    <property type="protein sequence ID" value="UJQ85166.1"/>
    <property type="molecule type" value="Genomic_RNA"/>
</dbReference>
<evidence type="ECO:0000256" key="4">
    <source>
        <dbReference type="ARBA" id="ARBA00022695"/>
    </source>
</evidence>
<evidence type="ECO:0000256" key="8">
    <source>
        <dbReference type="ARBA" id="ARBA00048744"/>
    </source>
</evidence>
<evidence type="ECO:0000256" key="1">
    <source>
        <dbReference type="ARBA" id="ARBA00012494"/>
    </source>
</evidence>
<evidence type="ECO:0000256" key="3">
    <source>
        <dbReference type="ARBA" id="ARBA00022679"/>
    </source>
</evidence>
<dbReference type="InterPro" id="IPR005093">
    <property type="entry name" value="RNArep_beta"/>
</dbReference>
<proteinExistence type="predicted"/>
<evidence type="ECO:0000313" key="10">
    <source>
        <dbReference type="EMBL" id="UJQ85166.1"/>
    </source>
</evidence>
<dbReference type="InterPro" id="IPR007096">
    <property type="entry name" value="RNA-dir_Rpol_cat_phage"/>
</dbReference>
<sequence length="657" mass="74476">MKNSHEWYVQGLFDGILADVVKSYPSCRMDVEKDKLRLHGYVATRGLSVFTLDLPAYGKHFDKCLSSGRLTRFAGPLMRPFSSRTVVPRLFKGLLLNVFDVDGTLRTDADVLSIKFLRQLYNGAKKLRIECASSRTFSAVHEFISIDHGLRPPTLPWVEDDLNVGAAKSLHFGDAQPPYDPSDPMLFPEDRTAPTVPYALIDKFQLSADIVASMLGGFDPTEWRPKHGPGAVSDSKRYKSKYDFPHWPDKLDSRFPLSILAFANEGIWADSVATGRIAHAFSKHEPPSKLIAVPKSQKTPRLIASEPTAHMWCQQSLKHFLWKRKDSTPLKSVIHFTDQSENQQAARHASITSSHWTMDLSSASDRLSCWVVERFFRMNPSVLDALHTSRTRWLVNDIDKKQPRYIVLRKFAPMGSAVTFPVQSIIYSTIVLAAMCYIRALRPSIEQFDRLAQEVRVFGDDLVVPSDCGAAVRQLLEYLEFKVNLDKTHSEGNFRESCGVDVFRGHDVTPAYVLELPVKARPESLISSVETARNFFFKGYKSASQWIESTTRKHLQMELPFVPKDSGAFGWPTDLGVINFHLRRRFNKNTHTVEYLTLVPVGKRKLGDQPGESSLLQYFTEKPAPSDAWKAGVGLKPRLLLQPRWVSDHYFYPEKIT</sequence>
<evidence type="ECO:0000256" key="5">
    <source>
        <dbReference type="ARBA" id="ARBA00022741"/>
    </source>
</evidence>
<keyword evidence="3" id="KW-0808">Transferase</keyword>
<comment type="catalytic activity">
    <reaction evidence="8">
        <text>RNA(n) + a ribonucleoside 5'-triphosphate = RNA(n+1) + diphosphate</text>
        <dbReference type="Rhea" id="RHEA:21248"/>
        <dbReference type="Rhea" id="RHEA-COMP:14527"/>
        <dbReference type="Rhea" id="RHEA-COMP:17342"/>
        <dbReference type="ChEBI" id="CHEBI:33019"/>
        <dbReference type="ChEBI" id="CHEBI:61557"/>
        <dbReference type="ChEBI" id="CHEBI:140395"/>
        <dbReference type="EC" id="2.7.7.48"/>
    </reaction>
</comment>
<keyword evidence="6" id="KW-0693">Viral RNA replication</keyword>
<reference evidence="10" key="1">
    <citation type="submission" date="2021-05" db="EMBL/GenBank/DDBJ databases">
        <authorList>
            <person name="Chen Y.-M."/>
            <person name="Zhang Y.-Z."/>
        </authorList>
    </citation>
    <scope>NUCLEOTIDE SEQUENCE</scope>
    <source>
        <strain evidence="10">161-k141_185530</strain>
    </source>
</reference>
<keyword evidence="5" id="KW-0547">Nucleotide-binding</keyword>
<dbReference type="InterPro" id="IPR043502">
    <property type="entry name" value="DNA/RNA_pol_sf"/>
</dbReference>
<evidence type="ECO:0000256" key="7">
    <source>
        <dbReference type="ARBA" id="ARBA00030248"/>
    </source>
</evidence>
<keyword evidence="2" id="KW-0696">RNA-directed RNA polymerase</keyword>
<accession>A0ABY3SS90</accession>
<dbReference type="PROSITE" id="PS50522">
    <property type="entry name" value="RDRP_PHAGE"/>
    <property type="match status" value="1"/>
</dbReference>
<protein>
    <recommendedName>
        <fullName evidence="1">RNA-directed RNA polymerase</fullName>
        <ecNumber evidence="1">2.7.7.48</ecNumber>
    </recommendedName>
    <alternativeName>
        <fullName evidence="7">RNA replicase beta chain</fullName>
    </alternativeName>
</protein>